<evidence type="ECO:0000313" key="8">
    <source>
        <dbReference type="Proteomes" id="UP000627292"/>
    </source>
</evidence>
<feature type="domain" description="RNA polymerase sigma factor 70 region 4 type 2" evidence="6">
    <location>
        <begin position="125"/>
        <end position="173"/>
    </location>
</feature>
<dbReference type="GO" id="GO:0006352">
    <property type="term" value="P:DNA-templated transcription initiation"/>
    <property type="evidence" value="ECO:0007669"/>
    <property type="project" value="InterPro"/>
</dbReference>
<evidence type="ECO:0000256" key="4">
    <source>
        <dbReference type="ARBA" id="ARBA00023163"/>
    </source>
</evidence>
<comment type="caution">
    <text evidence="7">The sequence shown here is derived from an EMBL/GenBank/DDBJ whole genome shotgun (WGS) entry which is preliminary data.</text>
</comment>
<name>A0A917IXA9_9BACT</name>
<keyword evidence="3" id="KW-0731">Sigma factor</keyword>
<dbReference type="SUPFAM" id="SSF88946">
    <property type="entry name" value="Sigma2 domain of RNA polymerase sigma factors"/>
    <property type="match status" value="1"/>
</dbReference>
<dbReference type="SUPFAM" id="SSF88659">
    <property type="entry name" value="Sigma3 and sigma4 domains of RNA polymerase sigma factors"/>
    <property type="match status" value="1"/>
</dbReference>
<dbReference type="Proteomes" id="UP000627292">
    <property type="component" value="Unassembled WGS sequence"/>
</dbReference>
<keyword evidence="2" id="KW-0805">Transcription regulation</keyword>
<feature type="domain" description="RNA polymerase sigma-70 region 2" evidence="5">
    <location>
        <begin position="27"/>
        <end position="92"/>
    </location>
</feature>
<sequence length="183" mass="21163">MATTPFCSEELLYKKVASGDLSALGALYERNKEAVYYTFLGMIKDPATARDLTQDSFEALWTGRDHLLYAEKPAAYFRKLCRNMILRFIEARNNQRRIAVNIADRLPKAVNPYQEMHENETISLLNQSIEQLTPQRKEVVRKKQEKFTNREIAVEMKLSEETVKSHFSNALNDLRTNFKLLGA</sequence>
<reference evidence="7" key="2">
    <citation type="submission" date="2020-09" db="EMBL/GenBank/DDBJ databases">
        <authorList>
            <person name="Sun Q."/>
            <person name="Zhou Y."/>
        </authorList>
    </citation>
    <scope>NUCLEOTIDE SEQUENCE</scope>
    <source>
        <strain evidence="7">CGMCC 1.15290</strain>
    </source>
</reference>
<proteinExistence type="inferred from homology"/>
<dbReference type="EMBL" id="BMIB01000002">
    <property type="protein sequence ID" value="GGH65505.1"/>
    <property type="molecule type" value="Genomic_DNA"/>
</dbReference>
<keyword evidence="8" id="KW-1185">Reference proteome</keyword>
<evidence type="ECO:0000259" key="5">
    <source>
        <dbReference type="Pfam" id="PF04542"/>
    </source>
</evidence>
<dbReference type="InterPro" id="IPR014284">
    <property type="entry name" value="RNA_pol_sigma-70_dom"/>
</dbReference>
<dbReference type="InterPro" id="IPR036388">
    <property type="entry name" value="WH-like_DNA-bd_sf"/>
</dbReference>
<evidence type="ECO:0000313" key="7">
    <source>
        <dbReference type="EMBL" id="GGH65505.1"/>
    </source>
</evidence>
<dbReference type="GO" id="GO:0016987">
    <property type="term" value="F:sigma factor activity"/>
    <property type="evidence" value="ECO:0007669"/>
    <property type="project" value="UniProtKB-KW"/>
</dbReference>
<evidence type="ECO:0000256" key="2">
    <source>
        <dbReference type="ARBA" id="ARBA00023015"/>
    </source>
</evidence>
<evidence type="ECO:0000256" key="1">
    <source>
        <dbReference type="ARBA" id="ARBA00010641"/>
    </source>
</evidence>
<dbReference type="Pfam" id="PF04542">
    <property type="entry name" value="Sigma70_r2"/>
    <property type="match status" value="1"/>
</dbReference>
<dbReference type="PANTHER" id="PTHR43133:SF46">
    <property type="entry name" value="RNA POLYMERASE SIGMA-70 FACTOR ECF SUBFAMILY"/>
    <property type="match status" value="1"/>
</dbReference>
<dbReference type="NCBIfam" id="TIGR02937">
    <property type="entry name" value="sigma70-ECF"/>
    <property type="match status" value="1"/>
</dbReference>
<keyword evidence="4" id="KW-0804">Transcription</keyword>
<dbReference type="InterPro" id="IPR013249">
    <property type="entry name" value="RNA_pol_sigma70_r4_t2"/>
</dbReference>
<dbReference type="InterPro" id="IPR013325">
    <property type="entry name" value="RNA_pol_sigma_r2"/>
</dbReference>
<dbReference type="InterPro" id="IPR007627">
    <property type="entry name" value="RNA_pol_sigma70_r2"/>
</dbReference>
<dbReference type="GO" id="GO:0003677">
    <property type="term" value="F:DNA binding"/>
    <property type="evidence" value="ECO:0007669"/>
    <property type="project" value="InterPro"/>
</dbReference>
<gene>
    <name evidence="7" type="ORF">GCM10011379_18710</name>
</gene>
<organism evidence="7 8">
    <name type="scientific">Filimonas zeae</name>
    <dbReference type="NCBI Taxonomy" id="1737353"/>
    <lineage>
        <taxon>Bacteria</taxon>
        <taxon>Pseudomonadati</taxon>
        <taxon>Bacteroidota</taxon>
        <taxon>Chitinophagia</taxon>
        <taxon>Chitinophagales</taxon>
        <taxon>Chitinophagaceae</taxon>
        <taxon>Filimonas</taxon>
    </lineage>
</organism>
<evidence type="ECO:0000259" key="6">
    <source>
        <dbReference type="Pfam" id="PF08281"/>
    </source>
</evidence>
<dbReference type="PANTHER" id="PTHR43133">
    <property type="entry name" value="RNA POLYMERASE ECF-TYPE SIGMA FACTO"/>
    <property type="match status" value="1"/>
</dbReference>
<evidence type="ECO:0008006" key="9">
    <source>
        <dbReference type="Google" id="ProtNLM"/>
    </source>
</evidence>
<dbReference type="InterPro" id="IPR013324">
    <property type="entry name" value="RNA_pol_sigma_r3/r4-like"/>
</dbReference>
<dbReference type="Gene3D" id="1.10.10.10">
    <property type="entry name" value="Winged helix-like DNA-binding domain superfamily/Winged helix DNA-binding domain"/>
    <property type="match status" value="1"/>
</dbReference>
<dbReference type="AlphaFoldDB" id="A0A917IXA9"/>
<accession>A0A917IXA9</accession>
<dbReference type="RefSeq" id="WP_188951767.1">
    <property type="nucleotide sequence ID" value="NZ_BMIB01000002.1"/>
</dbReference>
<dbReference type="InterPro" id="IPR039425">
    <property type="entry name" value="RNA_pol_sigma-70-like"/>
</dbReference>
<evidence type="ECO:0000256" key="3">
    <source>
        <dbReference type="ARBA" id="ARBA00023082"/>
    </source>
</evidence>
<dbReference type="Pfam" id="PF08281">
    <property type="entry name" value="Sigma70_r4_2"/>
    <property type="match status" value="1"/>
</dbReference>
<reference evidence="7" key="1">
    <citation type="journal article" date="2014" name="Int. J. Syst. Evol. Microbiol.">
        <title>Complete genome sequence of Corynebacterium casei LMG S-19264T (=DSM 44701T), isolated from a smear-ripened cheese.</title>
        <authorList>
            <consortium name="US DOE Joint Genome Institute (JGI-PGF)"/>
            <person name="Walter F."/>
            <person name="Albersmeier A."/>
            <person name="Kalinowski J."/>
            <person name="Ruckert C."/>
        </authorList>
    </citation>
    <scope>NUCLEOTIDE SEQUENCE</scope>
    <source>
        <strain evidence="7">CGMCC 1.15290</strain>
    </source>
</reference>
<comment type="similarity">
    <text evidence="1">Belongs to the sigma-70 factor family. ECF subfamily.</text>
</comment>
<protein>
    <recommendedName>
        <fullName evidence="9">RNA polymerase sigma-70 factor, ECF subfamily</fullName>
    </recommendedName>
</protein>
<dbReference type="Gene3D" id="1.10.1740.10">
    <property type="match status" value="1"/>
</dbReference>